<protein>
    <submittedName>
        <fullName evidence="1">Uncharacterized protein</fullName>
    </submittedName>
</protein>
<proteinExistence type="predicted"/>
<dbReference type="Proteomes" id="UP001432322">
    <property type="component" value="Unassembled WGS sequence"/>
</dbReference>
<organism evidence="1 2">
    <name type="scientific">Pristionchus fissidentatus</name>
    <dbReference type="NCBI Taxonomy" id="1538716"/>
    <lineage>
        <taxon>Eukaryota</taxon>
        <taxon>Metazoa</taxon>
        <taxon>Ecdysozoa</taxon>
        <taxon>Nematoda</taxon>
        <taxon>Chromadorea</taxon>
        <taxon>Rhabditida</taxon>
        <taxon>Rhabditina</taxon>
        <taxon>Diplogasteromorpha</taxon>
        <taxon>Diplogasteroidea</taxon>
        <taxon>Neodiplogasteridae</taxon>
        <taxon>Pristionchus</taxon>
    </lineage>
</organism>
<evidence type="ECO:0000313" key="2">
    <source>
        <dbReference type="Proteomes" id="UP001432322"/>
    </source>
</evidence>
<comment type="caution">
    <text evidence="1">The sequence shown here is derived from an EMBL/GenBank/DDBJ whole genome shotgun (WGS) entry which is preliminary data.</text>
</comment>
<evidence type="ECO:0000313" key="1">
    <source>
        <dbReference type="EMBL" id="GMT15830.1"/>
    </source>
</evidence>
<dbReference type="AlphaFoldDB" id="A0AAV5V863"/>
<dbReference type="EMBL" id="BTSY01000002">
    <property type="protein sequence ID" value="GMT15830.1"/>
    <property type="molecule type" value="Genomic_DNA"/>
</dbReference>
<feature type="non-terminal residue" evidence="1">
    <location>
        <position position="1"/>
    </location>
</feature>
<name>A0AAV5V863_9BILA</name>
<sequence>RNQKVAQIREAIKALPADKQEKANEFVKFQVDKEQEMIHIAKSMISKFSTDAQVLLNNVVSAYENGNDIPTKQLNENIKNIINAASDAVKAEFKADESSQADKVKEFAKNMIREASA</sequence>
<reference evidence="1" key="1">
    <citation type="submission" date="2023-10" db="EMBL/GenBank/DDBJ databases">
        <title>Genome assembly of Pristionchus species.</title>
        <authorList>
            <person name="Yoshida K."/>
            <person name="Sommer R.J."/>
        </authorList>
    </citation>
    <scope>NUCLEOTIDE SEQUENCE</scope>
    <source>
        <strain evidence="1">RS5133</strain>
    </source>
</reference>
<gene>
    <name evidence="1" type="ORF">PFISCL1PPCAC_7127</name>
</gene>
<accession>A0AAV5V863</accession>
<keyword evidence="2" id="KW-1185">Reference proteome</keyword>